<comment type="caution">
    <text evidence="1">The sequence shown here is derived from an EMBL/GenBank/DDBJ whole genome shotgun (WGS) entry which is preliminary data.</text>
</comment>
<accession>A0A2W5KCE1</accession>
<dbReference type="AlphaFoldDB" id="A0A2W5KCE1"/>
<protein>
    <submittedName>
        <fullName evidence="1">Uncharacterized protein</fullName>
    </submittedName>
</protein>
<reference evidence="1 2" key="1">
    <citation type="submission" date="2017-08" db="EMBL/GenBank/DDBJ databases">
        <title>Infants hospitalized years apart are colonized by the same room-sourced microbial strains.</title>
        <authorList>
            <person name="Brooks B."/>
            <person name="Olm M.R."/>
            <person name="Firek B.A."/>
            <person name="Baker R."/>
            <person name="Thomas B.C."/>
            <person name="Morowitz M.J."/>
            <person name="Banfield J.F."/>
        </authorList>
    </citation>
    <scope>NUCLEOTIDE SEQUENCE [LARGE SCALE GENOMIC DNA]</scope>
    <source>
        <strain evidence="1">S2_005_003_R2_42</strain>
    </source>
</reference>
<evidence type="ECO:0000313" key="2">
    <source>
        <dbReference type="Proteomes" id="UP000249046"/>
    </source>
</evidence>
<dbReference type="Proteomes" id="UP000249046">
    <property type="component" value="Unassembled WGS sequence"/>
</dbReference>
<dbReference type="EMBL" id="QFPO01000007">
    <property type="protein sequence ID" value="PZQ14786.1"/>
    <property type="molecule type" value="Genomic_DNA"/>
</dbReference>
<gene>
    <name evidence="1" type="ORF">DI564_09800</name>
</gene>
<proteinExistence type="predicted"/>
<name>A0A2W5KCE1_9GAMM</name>
<sequence length="91" mass="9721">MTRERVALAHRRSPLLRHAAVPIRRLDPLGIALLRMEAATAALRCADRSRLCHSSAVAALPGPATQRAPAARSCTGPFPIGTAALLMSMQR</sequence>
<evidence type="ECO:0000313" key="1">
    <source>
        <dbReference type="EMBL" id="PZQ14786.1"/>
    </source>
</evidence>
<organism evidence="1 2">
    <name type="scientific">Rhodanobacter denitrificans</name>
    <dbReference type="NCBI Taxonomy" id="666685"/>
    <lineage>
        <taxon>Bacteria</taxon>
        <taxon>Pseudomonadati</taxon>
        <taxon>Pseudomonadota</taxon>
        <taxon>Gammaproteobacteria</taxon>
        <taxon>Lysobacterales</taxon>
        <taxon>Rhodanobacteraceae</taxon>
        <taxon>Rhodanobacter</taxon>
    </lineage>
</organism>